<proteinExistence type="inferred from homology"/>
<sequence length="350" mass="39489">MEITKLFELTIERAASDLHLVAGTFPSVRVDGVLYQLSTLSLLTPEISEKMLFSILNEEQKENLIANKEIDLGYEYSGNRFRVNIYHTRGGWSGSFRLIPSKIRTIEQLALPESFHNLTEHTNGLVLVTGPTGEGKSTTLSAIINEINLKHAKHIITIEDPIEFVYSNGKSIISQRELHQDTHSWNIALRSVLREDPDVVLVGEIRDYESAQLVLTIAETGHLVFSTLHTTSVPETVNRLIDMFPSHQQNQIKTQLAGALRTIVAQRLLPRSDMKGRVAALEVMHNTSAVASIIRDGKPFLLENLLQTSDKEGFIYFERYLSQLVQQGHISKETAYAFAIRPKELEKYIK</sequence>
<dbReference type="NCBIfam" id="TIGR01420">
    <property type="entry name" value="pilT_fam"/>
    <property type="match status" value="1"/>
</dbReference>
<feature type="domain" description="Bacterial type II secretion system protein E" evidence="2">
    <location>
        <begin position="193"/>
        <end position="207"/>
    </location>
</feature>
<dbReference type="Gene3D" id="3.40.50.300">
    <property type="entry name" value="P-loop containing nucleotide triphosphate hydrolases"/>
    <property type="match status" value="1"/>
</dbReference>
<reference evidence="3 4" key="1">
    <citation type="journal article" date="2016" name="Nat. Commun.">
        <title>Thousands of microbial genomes shed light on interconnected biogeochemical processes in an aquifer system.</title>
        <authorList>
            <person name="Anantharaman K."/>
            <person name="Brown C.T."/>
            <person name="Hug L.A."/>
            <person name="Sharon I."/>
            <person name="Castelle C.J."/>
            <person name="Probst A.J."/>
            <person name="Thomas B.C."/>
            <person name="Singh A."/>
            <person name="Wilkins M.J."/>
            <person name="Karaoz U."/>
            <person name="Brodie E.L."/>
            <person name="Williams K.H."/>
            <person name="Hubbard S.S."/>
            <person name="Banfield J.F."/>
        </authorList>
    </citation>
    <scope>NUCLEOTIDE SEQUENCE [LARGE SCALE GENOMIC DNA]</scope>
</reference>
<gene>
    <name evidence="3" type="ORF">A3B50_01370</name>
</gene>
<dbReference type="PROSITE" id="PS00662">
    <property type="entry name" value="T2SP_E"/>
    <property type="match status" value="1"/>
</dbReference>
<dbReference type="Gene3D" id="3.30.450.90">
    <property type="match status" value="1"/>
</dbReference>
<dbReference type="CDD" id="cd01131">
    <property type="entry name" value="PilT"/>
    <property type="match status" value="1"/>
</dbReference>
<dbReference type="InterPro" id="IPR001482">
    <property type="entry name" value="T2SS/T4SS_dom"/>
</dbReference>
<dbReference type="InterPro" id="IPR006321">
    <property type="entry name" value="PilT/PilU"/>
</dbReference>
<dbReference type="Proteomes" id="UP000178558">
    <property type="component" value="Unassembled WGS sequence"/>
</dbReference>
<accession>A0A1F7J5N1</accession>
<evidence type="ECO:0000259" key="2">
    <source>
        <dbReference type="PROSITE" id="PS00662"/>
    </source>
</evidence>
<dbReference type="InterPro" id="IPR027417">
    <property type="entry name" value="P-loop_NTPase"/>
</dbReference>
<dbReference type="Pfam" id="PF00437">
    <property type="entry name" value="T2SSE"/>
    <property type="match status" value="1"/>
</dbReference>
<evidence type="ECO:0000313" key="4">
    <source>
        <dbReference type="Proteomes" id="UP000178558"/>
    </source>
</evidence>
<dbReference type="AlphaFoldDB" id="A0A1F7J5N1"/>
<evidence type="ECO:0000313" key="3">
    <source>
        <dbReference type="EMBL" id="OGK50909.1"/>
    </source>
</evidence>
<organism evidence="3 4">
    <name type="scientific">Candidatus Roizmanbacteria bacterium RIFCSPLOWO2_01_FULL_40_42</name>
    <dbReference type="NCBI Taxonomy" id="1802066"/>
    <lineage>
        <taxon>Bacteria</taxon>
        <taxon>Candidatus Roizmaniibacteriota</taxon>
    </lineage>
</organism>
<dbReference type="GO" id="GO:0016887">
    <property type="term" value="F:ATP hydrolysis activity"/>
    <property type="evidence" value="ECO:0007669"/>
    <property type="project" value="InterPro"/>
</dbReference>
<dbReference type="InterPro" id="IPR050921">
    <property type="entry name" value="T4SS_GSP_E_ATPase"/>
</dbReference>
<protein>
    <recommendedName>
        <fullName evidence="2">Bacterial type II secretion system protein E domain-containing protein</fullName>
    </recommendedName>
</protein>
<dbReference type="SUPFAM" id="SSF52540">
    <property type="entry name" value="P-loop containing nucleoside triphosphate hydrolases"/>
    <property type="match status" value="1"/>
</dbReference>
<evidence type="ECO:0000256" key="1">
    <source>
        <dbReference type="ARBA" id="ARBA00006611"/>
    </source>
</evidence>
<dbReference type="GO" id="GO:0005524">
    <property type="term" value="F:ATP binding"/>
    <property type="evidence" value="ECO:0007669"/>
    <property type="project" value="InterPro"/>
</dbReference>
<dbReference type="PANTHER" id="PTHR30486">
    <property type="entry name" value="TWITCHING MOTILITY PROTEIN PILT"/>
    <property type="match status" value="1"/>
</dbReference>
<dbReference type="EMBL" id="MGAQ01000010">
    <property type="protein sequence ID" value="OGK50909.1"/>
    <property type="molecule type" value="Genomic_DNA"/>
</dbReference>
<comment type="caution">
    <text evidence="3">The sequence shown here is derived from an EMBL/GenBank/DDBJ whole genome shotgun (WGS) entry which is preliminary data.</text>
</comment>
<name>A0A1F7J5N1_9BACT</name>
<comment type="similarity">
    <text evidence="1">Belongs to the GSP E family.</text>
</comment>